<feature type="domain" description="UGGT thioredoxin-like" evidence="11">
    <location>
        <begin position="4"/>
        <end position="72"/>
    </location>
</feature>
<evidence type="ECO:0000256" key="7">
    <source>
        <dbReference type="ARBA" id="ARBA00022824"/>
    </source>
</evidence>
<dbReference type="InterPro" id="IPR009448">
    <property type="entry name" value="UDP-g_GGtrans"/>
</dbReference>
<protein>
    <submittedName>
        <fullName evidence="14">Uncharacterized protein</fullName>
    </submittedName>
</protein>
<dbReference type="PANTHER" id="PTHR11226:SF0">
    <property type="entry name" value="UDP-GLUCOSE:GLYCOPROTEIN GLUCOSYLTRANSFERASE"/>
    <property type="match status" value="1"/>
</dbReference>
<name>A0ABQ9F1S2_TEGGR</name>
<keyword evidence="6" id="KW-0732">Signal</keyword>
<comment type="similarity">
    <text evidence="4">Belongs to the glycosyltransferase 8 family.</text>
</comment>
<dbReference type="SUPFAM" id="SSF53448">
    <property type="entry name" value="Nucleotide-diphospho-sugar transferases"/>
    <property type="match status" value="1"/>
</dbReference>
<evidence type="ECO:0000256" key="2">
    <source>
        <dbReference type="ARBA" id="ARBA00004319"/>
    </source>
</evidence>
<evidence type="ECO:0000259" key="11">
    <source>
        <dbReference type="Pfam" id="PF18402"/>
    </source>
</evidence>
<accession>A0ABQ9F1S2</accession>
<evidence type="ECO:0000256" key="10">
    <source>
        <dbReference type="ARBA" id="ARBA00048456"/>
    </source>
</evidence>
<feature type="domain" description="UDP-glucose:glycoprotein glucosyltransferase thioredoxin-like" evidence="12">
    <location>
        <begin position="108"/>
        <end position="319"/>
    </location>
</feature>
<dbReference type="InterPro" id="IPR040525">
    <property type="entry name" value="UGGT_TRXL_4"/>
</dbReference>
<comment type="catalytic activity">
    <reaction evidence="10">
        <text>N(4)-(alpha-D-Man-(1-&gt;2)-alpha-D-Man-(1-&gt;2)-alpha-D-Man-(1-&gt;3)-[alpha-D-Man-(1-&gt;2)-alpha-D-Man-(1-&gt;3)-[alpha-D-Man-(1-&gt;2)-alpha-D-Man-(1-&gt;6)]-alpha-D-Man-(1-&gt;6)]-beta-D-Man-(1-&gt;4)-beta-D-GlcNAc-(1-&gt;4)-beta-D-GlcNAc)-L-asparaginyl-[protein] (N-glucan mannose isomer 9A1,2,3B1,2,3) + UDP-alpha-D-glucose = N(4)-(alpha-D-Glc-(1-&gt;3)-alpha-D-Man-(1-&gt;2)-alpha-D-Man-(1-&gt;2)-alpha-D-Man-(1-&gt;3)-[alpha-D-Man-(1-&gt;2)-alpha-D-Man-(1-&gt;3)-[alpha-D-Man-(1-&gt;2)-alpha-D-Man-(1-&gt;6)]-alpha-D-Man-(1-&gt;6)]-beta-D-Man-(1-&gt;4)-beta-D-GlcNAc-(1-&gt;4)-beta-D-GlcNAc)-L-asparaginyl-[protein] + UDP + H(+)</text>
        <dbReference type="Rhea" id="RHEA:61304"/>
        <dbReference type="Rhea" id="RHEA-COMP:14356"/>
        <dbReference type="Rhea" id="RHEA-COMP:14357"/>
        <dbReference type="ChEBI" id="CHEBI:15378"/>
        <dbReference type="ChEBI" id="CHEBI:58223"/>
        <dbReference type="ChEBI" id="CHEBI:58885"/>
        <dbReference type="ChEBI" id="CHEBI:59080"/>
        <dbReference type="ChEBI" id="CHEBI:139493"/>
    </reaction>
</comment>
<organism evidence="14 15">
    <name type="scientific">Tegillarca granosa</name>
    <name type="common">Malaysian cockle</name>
    <name type="synonym">Anadara granosa</name>
    <dbReference type="NCBI Taxonomy" id="220873"/>
    <lineage>
        <taxon>Eukaryota</taxon>
        <taxon>Metazoa</taxon>
        <taxon>Spiralia</taxon>
        <taxon>Lophotrochozoa</taxon>
        <taxon>Mollusca</taxon>
        <taxon>Bivalvia</taxon>
        <taxon>Autobranchia</taxon>
        <taxon>Pteriomorphia</taxon>
        <taxon>Arcoida</taxon>
        <taxon>Arcoidea</taxon>
        <taxon>Arcidae</taxon>
        <taxon>Tegillarca</taxon>
    </lineage>
</organism>
<comment type="pathway">
    <text evidence="3">Protein modification; protein glycosylation.</text>
</comment>
<dbReference type="Pfam" id="PF18404">
    <property type="entry name" value="Glyco_transf_24"/>
    <property type="match status" value="1"/>
</dbReference>
<dbReference type="Pfam" id="PF18402">
    <property type="entry name" value="Thioredoxin_14"/>
    <property type="match status" value="1"/>
</dbReference>
<feature type="domain" description="Glucosyltransferase 24 catalytic" evidence="13">
    <location>
        <begin position="617"/>
        <end position="883"/>
    </location>
</feature>
<dbReference type="InterPro" id="IPR040497">
    <property type="entry name" value="Glyco_transf_24"/>
</dbReference>
<dbReference type="InterPro" id="IPR029044">
    <property type="entry name" value="Nucleotide-diphossugar_trans"/>
</dbReference>
<keyword evidence="15" id="KW-1185">Reference proteome</keyword>
<proteinExistence type="inferred from homology"/>
<evidence type="ECO:0000256" key="3">
    <source>
        <dbReference type="ARBA" id="ARBA00004922"/>
    </source>
</evidence>
<evidence type="ECO:0000259" key="12">
    <source>
        <dbReference type="Pfam" id="PF18403"/>
    </source>
</evidence>
<keyword evidence="5" id="KW-0808">Transferase</keyword>
<evidence type="ECO:0000313" key="14">
    <source>
        <dbReference type="EMBL" id="KAJ8309822.1"/>
    </source>
</evidence>
<evidence type="ECO:0000256" key="9">
    <source>
        <dbReference type="ARBA" id="ARBA00045874"/>
    </source>
</evidence>
<comment type="subcellular location">
    <subcellularLocation>
        <location evidence="2">Endoplasmic reticulum lumen</location>
    </subcellularLocation>
</comment>
<dbReference type="InterPro" id="IPR040692">
    <property type="entry name" value="UGGT_TRXL_3"/>
</dbReference>
<dbReference type="CDD" id="cd06432">
    <property type="entry name" value="GT8_HUGT1_C_like"/>
    <property type="match status" value="1"/>
</dbReference>
<evidence type="ECO:0000256" key="6">
    <source>
        <dbReference type="ARBA" id="ARBA00022729"/>
    </source>
</evidence>
<dbReference type="EMBL" id="JARBDR010000640">
    <property type="protein sequence ID" value="KAJ8309822.1"/>
    <property type="molecule type" value="Genomic_DNA"/>
</dbReference>
<dbReference type="Proteomes" id="UP001217089">
    <property type="component" value="Unassembled WGS sequence"/>
</dbReference>
<dbReference type="Pfam" id="PF06427">
    <property type="entry name" value="UDP-g_GGTase"/>
    <property type="match status" value="1"/>
</dbReference>
<comment type="cofactor">
    <cofactor evidence="1">
        <name>Ca(2+)</name>
        <dbReference type="ChEBI" id="CHEBI:29108"/>
    </cofactor>
</comment>
<evidence type="ECO:0000259" key="13">
    <source>
        <dbReference type="Pfam" id="PF18404"/>
    </source>
</evidence>
<dbReference type="PANTHER" id="PTHR11226">
    <property type="entry name" value="UDP-GLUCOSE GLYCOPROTEIN:GLUCOSYLTRANSFERASE"/>
    <property type="match status" value="1"/>
</dbReference>
<reference evidence="14 15" key="1">
    <citation type="submission" date="2022-12" db="EMBL/GenBank/DDBJ databases">
        <title>Chromosome-level genome of Tegillarca granosa.</title>
        <authorList>
            <person name="Kim J."/>
        </authorList>
    </citation>
    <scope>NUCLEOTIDE SEQUENCE [LARGE SCALE GENOMIC DNA]</scope>
    <source>
        <strain evidence="14">Teg-2019</strain>
        <tissue evidence="14">Adductor muscle</tissue>
    </source>
</reference>
<evidence type="ECO:0000256" key="8">
    <source>
        <dbReference type="ARBA" id="ARBA00023180"/>
    </source>
</evidence>
<dbReference type="Gene3D" id="3.90.550.10">
    <property type="entry name" value="Spore Coat Polysaccharide Biosynthesis Protein SpsA, Chain A"/>
    <property type="match status" value="1"/>
</dbReference>
<sequence>MSDFPQVLMNGIPFKRESLNENGFEEAVVTGILDATPDIQKAIYHGKLHDFVNTLEWLMEQDHVLPRLNSRILSPPAKSLDFTTNIDGNIFNEPDTFKLLGSKDMSSIINENMKYISRKDELLQGVTMWIVCDLETVKGRELMYSAMKHLKHSHHMRMGIVFNPSLDSGSDYLITKAVYTAFQTLSNNLAKLFITKLVKEENVQELKAGTKTIEDLEVNGMDMGAYKKALEKQTTDFIKVHRAFVETALGWQKEARGVIANGKVLGPFDDNEVFLQDDFDLLEKRIYQQGGKQIKEELVKLGIDGRKGSDLVMTISSLLTAGKGSSSERKQVSYSADQHSAIHIPADPSSPTYTVEAILDPLSQDAQKLSAILLALREVVNMDIKIFMNSRDKLSEMPLKLYYRYVLEPEITFKVDGSFSAGPYAKFTDLPQKSLLTLAMKPPDSWLVEAVKAPYDLDNILLEEVESGITAEFDLEYLLLEGHCSDSSSGQPPRGLQFTLGTNTTKAMVDTIVMANLGYFQLKANPGAWLLKLRDGRSKELYDITSHEYTDTPPGSDDVVVVINDFNSKIIRVKVAKKPDKMNEELLKDEDDDKSLWDSISSTISGDKKEEDPDKTLNIFSVASGHMYERLMRIMMLSVLKHTKSHVKFWFLKNYLSPSFKDFIPKMAKEYGFEYELVQYKWPRWLNQQQEKQRIMWGYKILFLDVLFPLDVKKFIFVDADQIVRTDLQELHDLDLGGAPYGYTPFCDSRKEMDGFRFWKSGYWASHLGNRKYHISALYVVDLKKFRRIAAGDRLRGQYQGLSQDPNSLSNLDQDLPNNMIHQVKIKSLPQDWLWCETWCNDQSKATAKTIDLCNNPQTKEPKLKAALRIAPEWKEYDYEIKVLWDKVYGTNTRSQIEYEPPQIDTEKIGSRLKDEL</sequence>
<evidence type="ECO:0000313" key="15">
    <source>
        <dbReference type="Proteomes" id="UP001217089"/>
    </source>
</evidence>
<evidence type="ECO:0000256" key="5">
    <source>
        <dbReference type="ARBA" id="ARBA00022679"/>
    </source>
</evidence>
<keyword evidence="7" id="KW-0256">Endoplasmic reticulum</keyword>
<keyword evidence="8" id="KW-0325">Glycoprotein</keyword>
<gene>
    <name evidence="14" type="ORF">KUTeg_011687</name>
</gene>
<comment type="caution">
    <text evidence="14">The sequence shown here is derived from an EMBL/GenBank/DDBJ whole genome shotgun (WGS) entry which is preliminary data.</text>
</comment>
<comment type="function">
    <text evidence="9">Recognizes glycoproteins with minor folding defects. Reglucosylates single N-glycans near the misfolded part of the protein, thus providing quality control for protein folding in the endoplasmic reticulum. Reglucosylated proteins are recognized by calreticulin for recycling to the endoplasmic reticulum and refolding or degradation.</text>
</comment>
<evidence type="ECO:0000256" key="4">
    <source>
        <dbReference type="ARBA" id="ARBA00006351"/>
    </source>
</evidence>
<evidence type="ECO:0000256" key="1">
    <source>
        <dbReference type="ARBA" id="ARBA00001913"/>
    </source>
</evidence>
<dbReference type="Pfam" id="PF18403">
    <property type="entry name" value="Thioredoxin_15"/>
    <property type="match status" value="1"/>
</dbReference>